<dbReference type="InterPro" id="IPR002403">
    <property type="entry name" value="Cyt_P450_E_grp-IV"/>
</dbReference>
<dbReference type="InterPro" id="IPR001128">
    <property type="entry name" value="Cyt_P450"/>
</dbReference>
<comment type="caution">
    <text evidence="8">The sequence shown here is derived from an EMBL/GenBank/DDBJ whole genome shotgun (WGS) entry which is preliminary data.</text>
</comment>
<dbReference type="GO" id="GO:0005506">
    <property type="term" value="F:iron ion binding"/>
    <property type="evidence" value="ECO:0007669"/>
    <property type="project" value="InterPro"/>
</dbReference>
<evidence type="ECO:0008006" key="10">
    <source>
        <dbReference type="Google" id="ProtNLM"/>
    </source>
</evidence>
<keyword evidence="5 7" id="KW-0408">Iron</keyword>
<keyword evidence="3 7" id="KW-0479">Metal-binding</keyword>
<dbReference type="EMBL" id="JALJOQ010000064">
    <property type="protein sequence ID" value="KAK9803013.1"/>
    <property type="molecule type" value="Genomic_DNA"/>
</dbReference>
<dbReference type="GO" id="GO:0016705">
    <property type="term" value="F:oxidoreductase activity, acting on paired donors, with incorporation or reduction of molecular oxygen"/>
    <property type="evidence" value="ECO:0007669"/>
    <property type="project" value="InterPro"/>
</dbReference>
<comment type="similarity">
    <text evidence="1">Belongs to the cytochrome P450 family.</text>
</comment>
<dbReference type="InterPro" id="IPR050196">
    <property type="entry name" value="Cytochrome_P450_Monoox"/>
</dbReference>
<dbReference type="PANTHER" id="PTHR24291">
    <property type="entry name" value="CYTOCHROME P450 FAMILY 4"/>
    <property type="match status" value="1"/>
</dbReference>
<dbReference type="GO" id="GO:0004497">
    <property type="term" value="F:monooxygenase activity"/>
    <property type="evidence" value="ECO:0007669"/>
    <property type="project" value="UniProtKB-KW"/>
</dbReference>
<dbReference type="Proteomes" id="UP001465755">
    <property type="component" value="Unassembled WGS sequence"/>
</dbReference>
<accession>A0AAW1NYY1</accession>
<keyword evidence="9" id="KW-1185">Reference proteome</keyword>
<dbReference type="AlphaFoldDB" id="A0AAW1NYY1"/>
<name>A0AAW1NYY1_9CHLO</name>
<evidence type="ECO:0000256" key="3">
    <source>
        <dbReference type="ARBA" id="ARBA00022723"/>
    </source>
</evidence>
<feature type="binding site" description="axial binding residue" evidence="7">
    <location>
        <position position="463"/>
    </location>
    <ligand>
        <name>heme</name>
        <dbReference type="ChEBI" id="CHEBI:30413"/>
    </ligand>
    <ligandPart>
        <name>Fe</name>
        <dbReference type="ChEBI" id="CHEBI:18248"/>
    </ligandPart>
</feature>
<dbReference type="SUPFAM" id="SSF48264">
    <property type="entry name" value="Cytochrome P450"/>
    <property type="match status" value="1"/>
</dbReference>
<comment type="cofactor">
    <cofactor evidence="7">
        <name>heme</name>
        <dbReference type="ChEBI" id="CHEBI:30413"/>
    </cofactor>
</comment>
<keyword evidence="6" id="KW-0503">Monooxygenase</keyword>
<dbReference type="PANTHER" id="PTHR24291:SF50">
    <property type="entry name" value="BIFUNCTIONAL ALBAFLAVENONE MONOOXYGENASE_TERPENE SYNTHASE"/>
    <property type="match status" value="1"/>
</dbReference>
<reference evidence="8 9" key="1">
    <citation type="journal article" date="2024" name="Nat. Commun.">
        <title>Phylogenomics reveals the evolutionary origins of lichenization in chlorophyte algae.</title>
        <authorList>
            <person name="Puginier C."/>
            <person name="Libourel C."/>
            <person name="Otte J."/>
            <person name="Skaloud P."/>
            <person name="Haon M."/>
            <person name="Grisel S."/>
            <person name="Petersen M."/>
            <person name="Berrin J.G."/>
            <person name="Delaux P.M."/>
            <person name="Dal Grande F."/>
            <person name="Keller J."/>
        </authorList>
    </citation>
    <scope>NUCLEOTIDE SEQUENCE [LARGE SCALE GENOMIC DNA]</scope>
    <source>
        <strain evidence="8 9">SAG 2036</strain>
    </source>
</reference>
<proteinExistence type="inferred from homology"/>
<dbReference type="InterPro" id="IPR036396">
    <property type="entry name" value="Cyt_P450_sf"/>
</dbReference>
<dbReference type="Pfam" id="PF00067">
    <property type="entry name" value="p450"/>
    <property type="match status" value="1"/>
</dbReference>
<keyword evidence="2 7" id="KW-0349">Heme</keyword>
<evidence type="ECO:0000256" key="5">
    <source>
        <dbReference type="ARBA" id="ARBA00023004"/>
    </source>
</evidence>
<organism evidence="8 9">
    <name type="scientific">Symbiochloris irregularis</name>
    <dbReference type="NCBI Taxonomy" id="706552"/>
    <lineage>
        <taxon>Eukaryota</taxon>
        <taxon>Viridiplantae</taxon>
        <taxon>Chlorophyta</taxon>
        <taxon>core chlorophytes</taxon>
        <taxon>Trebouxiophyceae</taxon>
        <taxon>Trebouxiales</taxon>
        <taxon>Trebouxiaceae</taxon>
        <taxon>Symbiochloris</taxon>
    </lineage>
</organism>
<evidence type="ECO:0000256" key="7">
    <source>
        <dbReference type="PIRSR" id="PIRSR602403-1"/>
    </source>
</evidence>
<evidence type="ECO:0000313" key="8">
    <source>
        <dbReference type="EMBL" id="KAK9803013.1"/>
    </source>
</evidence>
<dbReference type="PRINTS" id="PR00465">
    <property type="entry name" value="EP450IV"/>
</dbReference>
<sequence length="519" mass="57274">MDVVLPARAGPACKVVALAESARVRTAGIAPSTVSKPLKQRKRGFLVRAAEPPSPAGTLPLLGDLLTVTGNLEKLSINLAQQHREQNSRILKLKLPGQTIFHLRHPEDIIEVMSDRTGRFAKPPGIQRLHKWLGTGLPVQIDSALHSRQRELLNPAFRSDYLKKLAPGMAVYANEVKRILLLHAGGVLEVQDLCRRAALDIIGKAAFDHEFEALAHSSLSQAMQIKADPLLAFDGLNQAAMRLAYDLPLPDSLIPGYRAYCDSVDMLDNAIRGIVNERRTTGIGPDAGDLLSYMMCTQQTTPTFPTDKQIRDEMMSMVFAGSDTVSSTAAFLLWALANHQNAQDRCRADIAKLAAIKPNSDTWSYSDMAQLTFVTACINETLRLFNAAVGAPRLATEATELGGYPIRKGAIVISDIYTLHRNENFWPQPDDWIPERFLPEQQAALGPSEKNAFLPFLIGPRSCIGQRFAIMELQTLAVLLLKAVRFKPASRDVDIIQDMTLRSRTGIWLQVEAVVFEED</sequence>
<keyword evidence="4" id="KW-0560">Oxidoreductase</keyword>
<evidence type="ECO:0000256" key="6">
    <source>
        <dbReference type="ARBA" id="ARBA00023033"/>
    </source>
</evidence>
<dbReference type="GO" id="GO:0020037">
    <property type="term" value="F:heme binding"/>
    <property type="evidence" value="ECO:0007669"/>
    <property type="project" value="InterPro"/>
</dbReference>
<dbReference type="PRINTS" id="PR00385">
    <property type="entry name" value="P450"/>
</dbReference>
<evidence type="ECO:0000256" key="2">
    <source>
        <dbReference type="ARBA" id="ARBA00022617"/>
    </source>
</evidence>
<gene>
    <name evidence="8" type="ORF">WJX73_010620</name>
</gene>
<protein>
    <recommendedName>
        <fullName evidence="10">Cytochrome P450</fullName>
    </recommendedName>
</protein>
<evidence type="ECO:0000256" key="4">
    <source>
        <dbReference type="ARBA" id="ARBA00023002"/>
    </source>
</evidence>
<dbReference type="Gene3D" id="1.10.630.10">
    <property type="entry name" value="Cytochrome P450"/>
    <property type="match status" value="1"/>
</dbReference>
<evidence type="ECO:0000313" key="9">
    <source>
        <dbReference type="Proteomes" id="UP001465755"/>
    </source>
</evidence>
<evidence type="ECO:0000256" key="1">
    <source>
        <dbReference type="ARBA" id="ARBA00010617"/>
    </source>
</evidence>